<dbReference type="OrthoDB" id="2143914at2759"/>
<dbReference type="SUPFAM" id="SSF46689">
    <property type="entry name" value="Homeodomain-like"/>
    <property type="match status" value="1"/>
</dbReference>
<comment type="caution">
    <text evidence="1">The sequence shown here is derived from an EMBL/GenBank/DDBJ whole genome shotgun (WGS) entry which is preliminary data.</text>
</comment>
<dbReference type="InterPro" id="IPR009057">
    <property type="entry name" value="Homeodomain-like_sf"/>
</dbReference>
<dbReference type="InterPro" id="IPR017930">
    <property type="entry name" value="Myb_dom"/>
</dbReference>
<dbReference type="VEuPathDB" id="FungiDB:FUN_022083"/>
<dbReference type="PROSITE" id="PS51294">
    <property type="entry name" value="HTH_MYB"/>
    <property type="match status" value="1"/>
</dbReference>
<accession>A0A2I1F334</accession>
<dbReference type="VEuPathDB" id="FungiDB:RhiirFUN_025949"/>
<gene>
    <name evidence="1" type="ORF">CHRIB12_LOCUS20959</name>
</gene>
<dbReference type="Gene3D" id="1.10.10.60">
    <property type="entry name" value="Homeodomain-like"/>
    <property type="match status" value="1"/>
</dbReference>
<dbReference type="EMBL" id="CAGKOT010000064">
    <property type="protein sequence ID" value="CAB5389210.1"/>
    <property type="molecule type" value="Genomic_DNA"/>
</dbReference>
<evidence type="ECO:0000313" key="2">
    <source>
        <dbReference type="Proteomes" id="UP000684084"/>
    </source>
</evidence>
<dbReference type="VEuPathDB" id="FungiDB:RhiirA1_467927"/>
<proteinExistence type="predicted"/>
<protein>
    <submittedName>
        <fullName evidence="1">Uncharacterized protein</fullName>
    </submittedName>
</protein>
<organism evidence="1 2">
    <name type="scientific">Rhizophagus irregularis</name>
    <dbReference type="NCBI Taxonomy" id="588596"/>
    <lineage>
        <taxon>Eukaryota</taxon>
        <taxon>Fungi</taxon>
        <taxon>Fungi incertae sedis</taxon>
        <taxon>Mucoromycota</taxon>
        <taxon>Glomeromycotina</taxon>
        <taxon>Glomeromycetes</taxon>
        <taxon>Glomerales</taxon>
        <taxon>Glomeraceae</taxon>
        <taxon>Rhizophagus</taxon>
    </lineage>
</organism>
<dbReference type="Proteomes" id="UP000684084">
    <property type="component" value="Unassembled WGS sequence"/>
</dbReference>
<name>A0A2I1F334_9GLOM</name>
<reference evidence="1" key="1">
    <citation type="submission" date="2020-05" db="EMBL/GenBank/DDBJ databases">
        <authorList>
            <person name="Rincon C."/>
            <person name="Sanders R I."/>
            <person name="Robbins C."/>
            <person name="Chaturvedi A."/>
        </authorList>
    </citation>
    <scope>NUCLEOTIDE SEQUENCE</scope>
    <source>
        <strain evidence="1">CHB12</strain>
    </source>
</reference>
<evidence type="ECO:0000313" key="1">
    <source>
        <dbReference type="EMBL" id="CAB5389210.1"/>
    </source>
</evidence>
<dbReference type="AlphaFoldDB" id="A0A2I1F334"/>
<sequence>MGKVRSKCTRFTKKADSIIINHMKEPPICYAKIKKEIPEYTTKQIRQRWTNQLDPKLCHDPLDEYDEILIIKLVKKNRKPNGTICWTTLIPEVEAKTGKKRSENKLKNFWYSRRGQVLSKNYIFSQDDDVLLSQDGDASGGARDDDNVLPFRDDNEVLSRLDILCQEALKYDFLQ</sequence>